<dbReference type="Proteomes" id="UP000424527">
    <property type="component" value="Unassembled WGS sequence"/>
</dbReference>
<gene>
    <name evidence="3" type="ORF">D5F01_LYC12232</name>
</gene>
<dbReference type="Pfam" id="PF13843">
    <property type="entry name" value="DDE_Tnp_1_7"/>
    <property type="match status" value="1"/>
</dbReference>
<dbReference type="PANTHER" id="PTHR47272:SF2">
    <property type="entry name" value="PIGGYBAC TRANSPOSABLE ELEMENT-DERIVED PROTEIN 3-LIKE"/>
    <property type="match status" value="1"/>
</dbReference>
<proteinExistence type="predicted"/>
<keyword evidence="4" id="KW-1185">Reference proteome</keyword>
<dbReference type="GO" id="GO:0046983">
    <property type="term" value="F:protein dimerization activity"/>
    <property type="evidence" value="ECO:0007669"/>
    <property type="project" value="InterPro"/>
</dbReference>
<dbReference type="AlphaFoldDB" id="A0A6G0IAN3"/>
<feature type="domain" description="HAT C-terminal dimerisation" evidence="1">
    <location>
        <begin position="271"/>
        <end position="323"/>
    </location>
</feature>
<evidence type="ECO:0000313" key="3">
    <source>
        <dbReference type="EMBL" id="KAE8288363.1"/>
    </source>
</evidence>
<evidence type="ECO:0008006" key="5">
    <source>
        <dbReference type="Google" id="ProtNLM"/>
    </source>
</evidence>
<dbReference type="PANTHER" id="PTHR47272">
    <property type="entry name" value="DDE_TNP_1_7 DOMAIN-CONTAINING PROTEIN"/>
    <property type="match status" value="1"/>
</dbReference>
<dbReference type="EMBL" id="REGW02000012">
    <property type="protein sequence ID" value="KAE8288363.1"/>
    <property type="molecule type" value="Genomic_DNA"/>
</dbReference>
<dbReference type="InterPro" id="IPR012337">
    <property type="entry name" value="RNaseH-like_sf"/>
</dbReference>
<dbReference type="Pfam" id="PF05699">
    <property type="entry name" value="Dimer_Tnp_hAT"/>
    <property type="match status" value="1"/>
</dbReference>
<protein>
    <recommendedName>
        <fullName evidence="5">HAT C-terminal dimerisation domain-containing protein</fullName>
    </recommendedName>
</protein>
<evidence type="ECO:0000313" key="4">
    <source>
        <dbReference type="Proteomes" id="UP000424527"/>
    </source>
</evidence>
<accession>A0A6G0IAN3</accession>
<reference evidence="3 4" key="1">
    <citation type="submission" date="2019-07" db="EMBL/GenBank/DDBJ databases">
        <title>Chromosome genome assembly for large yellow croaker.</title>
        <authorList>
            <person name="Xiao S."/>
        </authorList>
    </citation>
    <scope>NUCLEOTIDE SEQUENCE [LARGE SCALE GENOMIC DNA]</scope>
    <source>
        <strain evidence="3">JMULYC20181020</strain>
        <tissue evidence="3">Muscle</tissue>
    </source>
</reference>
<evidence type="ECO:0000259" key="2">
    <source>
        <dbReference type="Pfam" id="PF13843"/>
    </source>
</evidence>
<sequence length="352" mass="40090">MADANISGNRYTVAEILAMLQDSETVADITVVPESEMYAHDTDCDSDQSDDEATGYHNCLPSRLLKTPQTFKKTPRGDAEYLVEAEKLIVKWNDNSMVSNMEKEFTKTEAKGWIKQKLTMDKVRQPKCIQDYNTHMGGMDLHDQFVSCYRVNIPSKKWWWPCFSWAPNSAMVNSWCYHMYTGLTTEREKAKFDSIYEDTVRKVGGPSGRRARRVGDVCAAYQQLQSETLDNILNQLRNRFKDHEKLMFLALLDPKKIASYTENFLTLKGLTESMPQLYHLTCVVLTITVSTSSVERSFSALKRIKTHARNSTGQDCLGALVLMSTEKGLLSELKSKDKLYDTAIAHSIKKDQ</sequence>
<evidence type="ECO:0000259" key="1">
    <source>
        <dbReference type="Pfam" id="PF05699"/>
    </source>
</evidence>
<name>A0A6G0IAN3_LARCR</name>
<dbReference type="SUPFAM" id="SSF53098">
    <property type="entry name" value="Ribonuclease H-like"/>
    <property type="match status" value="1"/>
</dbReference>
<dbReference type="InterPro" id="IPR008906">
    <property type="entry name" value="HATC_C_dom"/>
</dbReference>
<feature type="domain" description="PiggyBac transposable element-derived protein" evidence="2">
    <location>
        <begin position="66"/>
        <end position="175"/>
    </location>
</feature>
<dbReference type="InterPro" id="IPR029526">
    <property type="entry name" value="PGBD"/>
</dbReference>
<organism evidence="3 4">
    <name type="scientific">Larimichthys crocea</name>
    <name type="common">Large yellow croaker</name>
    <name type="synonym">Pseudosciaena crocea</name>
    <dbReference type="NCBI Taxonomy" id="215358"/>
    <lineage>
        <taxon>Eukaryota</taxon>
        <taxon>Metazoa</taxon>
        <taxon>Chordata</taxon>
        <taxon>Craniata</taxon>
        <taxon>Vertebrata</taxon>
        <taxon>Euteleostomi</taxon>
        <taxon>Actinopterygii</taxon>
        <taxon>Neopterygii</taxon>
        <taxon>Teleostei</taxon>
        <taxon>Neoteleostei</taxon>
        <taxon>Acanthomorphata</taxon>
        <taxon>Eupercaria</taxon>
        <taxon>Sciaenidae</taxon>
        <taxon>Larimichthys</taxon>
    </lineage>
</organism>
<comment type="caution">
    <text evidence="3">The sequence shown here is derived from an EMBL/GenBank/DDBJ whole genome shotgun (WGS) entry which is preliminary data.</text>
</comment>